<dbReference type="NCBIfam" id="NF009897">
    <property type="entry name" value="PRK13357.1"/>
    <property type="match status" value="1"/>
</dbReference>
<dbReference type="Pfam" id="PF01063">
    <property type="entry name" value="Aminotran_4"/>
    <property type="match status" value="1"/>
</dbReference>
<evidence type="ECO:0000256" key="5">
    <source>
        <dbReference type="ARBA" id="ARBA00022679"/>
    </source>
</evidence>
<comment type="cofactor">
    <cofactor evidence="1">
        <name>pyridoxal 5'-phosphate</name>
        <dbReference type="ChEBI" id="CHEBI:597326"/>
    </cofactor>
</comment>
<evidence type="ECO:0000313" key="9">
    <source>
        <dbReference type="EMBL" id="CAE7233010.1"/>
    </source>
</evidence>
<evidence type="ECO:0000256" key="3">
    <source>
        <dbReference type="ARBA" id="ARBA00022576"/>
    </source>
</evidence>
<feature type="non-terminal residue" evidence="9">
    <location>
        <position position="618"/>
    </location>
</feature>
<sequence>VQRVQTQFFDRVVSIRFLEASCGYGCLLFWRNDLAEKWDNLGFSIRPLNGHVRYTWSDGNWDSGVFVPAPYQLMHINAGALHYGVSCFEGMKAFSCKDGKIRLLNPELNAKRMQKGAGALLMPEVPTDMFVTAVMEAVQRNKEFVPPYGNNASMYVRPLLFASGQMLGLAPLANEYTFFVTVLPAGGYFGKGSEVGVKALVSSDHDRAAPKGLGSVKAAGNYAADLSPVHGAHAQGYNTTLYLDAKERKYVEEFSVCNFVGITKDGRYVTPKSDTILQSTTNIMLQQLARDRGMIVEERPIDFHEEISNFKEIGMCGTAAVVVKVNSIRHGDTVYDFNDFDTMASLRSQLTSIQCGELEDKHGWMKEVCDSVGDTYSEEFPPLVASLAPGMVTAEAKGSVQKLGSEAMHGLERSLLEHVVKTAQPGNPESVIAAMDAFWNKTFQAQGAEKWNVRGQKIEEKVQEKVKLKADSPHPVRCLEMGTYCGYSALRIARNLPEDGKLLSVEKDELFAAIATKIIEFAGMDSKVKIWMGTVHSELINITERMERQPADFVLVDHSKERYVPDLKLLEDCGVLDKSTTVVGDVEVYPGDERLPKAIQQEISEYFSDREFALATMV</sequence>
<dbReference type="AlphaFoldDB" id="A0A812KTZ5"/>
<dbReference type="Gene3D" id="3.30.470.10">
    <property type="match status" value="1"/>
</dbReference>
<dbReference type="InterPro" id="IPR033939">
    <property type="entry name" value="BCAT_family"/>
</dbReference>
<name>A0A812KTZ5_SYMPI</name>
<evidence type="ECO:0000256" key="4">
    <source>
        <dbReference type="ARBA" id="ARBA00022603"/>
    </source>
</evidence>
<dbReference type="GO" id="GO:0032259">
    <property type="term" value="P:methylation"/>
    <property type="evidence" value="ECO:0007669"/>
    <property type="project" value="UniProtKB-KW"/>
</dbReference>
<comment type="similarity">
    <text evidence="8">Belongs to the class I-like SAM-binding methyltransferase superfamily. Cation-dependent O-methyltransferase family.</text>
</comment>
<dbReference type="InterPro" id="IPR002935">
    <property type="entry name" value="SAM_O-MeTrfase"/>
</dbReference>
<dbReference type="CDD" id="cd01557">
    <property type="entry name" value="BCAT_beta_family"/>
    <property type="match status" value="1"/>
</dbReference>
<dbReference type="Pfam" id="PF01596">
    <property type="entry name" value="Methyltransf_3"/>
    <property type="match status" value="1"/>
</dbReference>
<dbReference type="InterPro" id="IPR043132">
    <property type="entry name" value="BCAT-like_C"/>
</dbReference>
<proteinExistence type="inferred from homology"/>
<dbReference type="Gene3D" id="3.20.10.10">
    <property type="entry name" value="D-amino Acid Aminotransferase, subunit A, domain 2"/>
    <property type="match status" value="1"/>
</dbReference>
<dbReference type="InterPro" id="IPR036038">
    <property type="entry name" value="Aminotransferase-like"/>
</dbReference>
<dbReference type="SUPFAM" id="SSF56752">
    <property type="entry name" value="D-aminoacid aminotransferase-like PLP-dependent enzymes"/>
    <property type="match status" value="1"/>
</dbReference>
<evidence type="ECO:0000256" key="1">
    <source>
        <dbReference type="ARBA" id="ARBA00001933"/>
    </source>
</evidence>
<dbReference type="GO" id="GO:0004084">
    <property type="term" value="F:branched-chain-amino-acid transaminase activity"/>
    <property type="evidence" value="ECO:0007669"/>
    <property type="project" value="InterPro"/>
</dbReference>
<keyword evidence="7" id="KW-0663">Pyridoxal phosphate</keyword>
<dbReference type="Proteomes" id="UP000649617">
    <property type="component" value="Unassembled WGS sequence"/>
</dbReference>
<comment type="similarity">
    <text evidence="2">Belongs to the class-IV pyridoxal-phosphate-dependent aminotransferase family.</text>
</comment>
<evidence type="ECO:0000256" key="6">
    <source>
        <dbReference type="ARBA" id="ARBA00022691"/>
    </source>
</evidence>
<keyword evidence="10" id="KW-1185">Reference proteome</keyword>
<dbReference type="InterPro" id="IPR001544">
    <property type="entry name" value="Aminotrans_IV"/>
</dbReference>
<evidence type="ECO:0000256" key="2">
    <source>
        <dbReference type="ARBA" id="ARBA00009320"/>
    </source>
</evidence>
<protein>
    <submittedName>
        <fullName evidence="9">IlvE protein</fullName>
    </submittedName>
</protein>
<dbReference type="Gene3D" id="3.40.50.150">
    <property type="entry name" value="Vaccinia Virus protein VP39"/>
    <property type="match status" value="1"/>
</dbReference>
<keyword evidence="6" id="KW-0949">S-adenosyl-L-methionine</keyword>
<organism evidence="9 10">
    <name type="scientific">Symbiodinium pilosum</name>
    <name type="common">Dinoflagellate</name>
    <dbReference type="NCBI Taxonomy" id="2952"/>
    <lineage>
        <taxon>Eukaryota</taxon>
        <taxon>Sar</taxon>
        <taxon>Alveolata</taxon>
        <taxon>Dinophyceae</taxon>
        <taxon>Suessiales</taxon>
        <taxon>Symbiodiniaceae</taxon>
        <taxon>Symbiodinium</taxon>
    </lineage>
</organism>
<evidence type="ECO:0000256" key="7">
    <source>
        <dbReference type="ARBA" id="ARBA00022898"/>
    </source>
</evidence>
<dbReference type="EMBL" id="CAJNIZ010004459">
    <property type="protein sequence ID" value="CAE7233010.1"/>
    <property type="molecule type" value="Genomic_DNA"/>
</dbReference>
<dbReference type="PANTHER" id="PTHR42825:SF2">
    <property type="entry name" value="BRANCHED-CHAIN-AMINO-ACID AMINOTRANSFERASE 3, CHLOROPLASTIC-RELATED"/>
    <property type="match status" value="1"/>
</dbReference>
<reference evidence="9" key="1">
    <citation type="submission" date="2021-02" db="EMBL/GenBank/DDBJ databases">
        <authorList>
            <person name="Dougan E. K."/>
            <person name="Rhodes N."/>
            <person name="Thang M."/>
            <person name="Chan C."/>
        </authorList>
    </citation>
    <scope>NUCLEOTIDE SEQUENCE</scope>
</reference>
<keyword evidence="4" id="KW-0489">Methyltransferase</keyword>
<keyword evidence="3" id="KW-0032">Aminotransferase</keyword>
<dbReference type="NCBIfam" id="TIGR01123">
    <property type="entry name" value="ilvE_II"/>
    <property type="match status" value="1"/>
</dbReference>
<evidence type="ECO:0000256" key="8">
    <source>
        <dbReference type="ARBA" id="ARBA00023453"/>
    </source>
</evidence>
<dbReference type="SUPFAM" id="SSF53335">
    <property type="entry name" value="S-adenosyl-L-methionine-dependent methyltransferases"/>
    <property type="match status" value="1"/>
</dbReference>
<gene>
    <name evidence="9" type="primary">ilvE</name>
    <name evidence="9" type="ORF">SPIL2461_LOCUS3657</name>
</gene>
<accession>A0A812KTZ5</accession>
<dbReference type="GO" id="GO:0008171">
    <property type="term" value="F:O-methyltransferase activity"/>
    <property type="evidence" value="ECO:0007669"/>
    <property type="project" value="InterPro"/>
</dbReference>
<evidence type="ECO:0000313" key="10">
    <source>
        <dbReference type="Proteomes" id="UP000649617"/>
    </source>
</evidence>
<dbReference type="PROSITE" id="PS51682">
    <property type="entry name" value="SAM_OMT_I"/>
    <property type="match status" value="1"/>
</dbReference>
<dbReference type="GO" id="GO:0009081">
    <property type="term" value="P:branched-chain amino acid metabolic process"/>
    <property type="evidence" value="ECO:0007669"/>
    <property type="project" value="InterPro"/>
</dbReference>
<dbReference type="InterPro" id="IPR005786">
    <property type="entry name" value="B_amino_transII"/>
</dbReference>
<dbReference type="InterPro" id="IPR029063">
    <property type="entry name" value="SAM-dependent_MTases_sf"/>
</dbReference>
<dbReference type="OrthoDB" id="186626at2759"/>
<keyword evidence="5" id="KW-0808">Transferase</keyword>
<comment type="caution">
    <text evidence="9">The sequence shown here is derived from an EMBL/GenBank/DDBJ whole genome shotgun (WGS) entry which is preliminary data.</text>
</comment>
<dbReference type="InterPro" id="IPR043131">
    <property type="entry name" value="BCAT-like_N"/>
</dbReference>
<dbReference type="PANTHER" id="PTHR42825">
    <property type="entry name" value="AMINO ACID AMINOTRANSFERASE"/>
    <property type="match status" value="1"/>
</dbReference>